<sequence length="688" mass="77930">MTNLWIRGGSRSGKSDRIVQEFQGWAETDFAKHPNPQAASQSVLVLSVDSEQRQKLSDRLSIATHGRYPVTAATPLSFFRDQVLLFFPLLMRLLEWKAQFPILLRVENEQELATKLWSDRLDSGLLSMEGVGRDRVVRRMLDLYLLAANSGKAIEQVPQILSQGMEGFESDSERDSRNAATNENPKQQESAWQNVCENIGDALVEWREFCWRNGLLTYGTITELFGKYLLPNPQYRQKLQQRYRYLIVDDADEFPAIACDLCTVLVKSGAKSLFTFNPEGSIRLGLGADPKYWLTLAAQCQVETLDRIPESIGKEYAELVLDLVLEPSMRLSESIDSFHSIDTISRAKLFRSVADTIATAIASEQIKASEIAIIAPGLDNIANYALVEILSKKEISILPLNDQRPLSVSAAVRSLLALMTLVYPNLGHLVGRDQVAEMLVSLSEAIDPVRAGLLADRCFLPHPIQPQLLPSDTFSEWNRFGYEATQAYEQIRQWIERQPHNLAPLLLLDRAIQQFLQPRNLSYDRLSTLQELIETAQYYWEIGLRLQWQDRKILEGFIQLIRQGTVTANPFAPNAPNDSVVLATIYQYRMARLSHRWQFWLDAGSSLWTQGGAAALFGAPLFLHDWSGEVWTIQDREAADRERLKRLLRDLCDRATERIYLCYSELSTNGQIQTGPLQVLADIATVPI</sequence>
<dbReference type="SUPFAM" id="SSF52540">
    <property type="entry name" value="P-loop containing nucleoside triphosphate hydrolases"/>
    <property type="match status" value="1"/>
</dbReference>
<accession>A0AAW9PYG2</accession>
<keyword evidence="3" id="KW-1185">Reference proteome</keyword>
<protein>
    <recommendedName>
        <fullName evidence="4">Recombinase family protein</fullName>
    </recommendedName>
</protein>
<name>A0AAW9PYG2_9CYAN</name>
<feature type="region of interest" description="Disordered" evidence="1">
    <location>
        <begin position="168"/>
        <end position="189"/>
    </location>
</feature>
<gene>
    <name evidence="2" type="ORF">V2H45_02345</name>
</gene>
<dbReference type="RefSeq" id="WP_330482005.1">
    <property type="nucleotide sequence ID" value="NZ_JAZBJZ010000005.1"/>
</dbReference>
<feature type="compositionally biased region" description="Polar residues" evidence="1">
    <location>
        <begin position="178"/>
        <end position="189"/>
    </location>
</feature>
<evidence type="ECO:0000313" key="2">
    <source>
        <dbReference type="EMBL" id="MEE3715581.1"/>
    </source>
</evidence>
<reference evidence="2" key="1">
    <citation type="submission" date="2024-01" db="EMBL/GenBank/DDBJ databases">
        <title>Bank of Algae and Cyanobacteria of the Azores (BACA) strain genomes.</title>
        <authorList>
            <person name="Luz R."/>
            <person name="Cordeiro R."/>
            <person name="Fonseca A."/>
            <person name="Goncalves V."/>
        </authorList>
    </citation>
    <scope>NUCLEOTIDE SEQUENCE</scope>
    <source>
        <strain evidence="2">BACA0141</strain>
    </source>
</reference>
<dbReference type="InterPro" id="IPR027417">
    <property type="entry name" value="P-loop_NTPase"/>
</dbReference>
<evidence type="ECO:0000313" key="3">
    <source>
        <dbReference type="Proteomes" id="UP001333818"/>
    </source>
</evidence>
<dbReference type="AlphaFoldDB" id="A0AAW9PYG2"/>
<proteinExistence type="predicted"/>
<comment type="caution">
    <text evidence="2">The sequence shown here is derived from an EMBL/GenBank/DDBJ whole genome shotgun (WGS) entry which is preliminary data.</text>
</comment>
<organism evidence="2 3">
    <name type="scientific">Tumidithrix elongata BACA0141</name>
    <dbReference type="NCBI Taxonomy" id="2716417"/>
    <lineage>
        <taxon>Bacteria</taxon>
        <taxon>Bacillati</taxon>
        <taxon>Cyanobacteriota</taxon>
        <taxon>Cyanophyceae</taxon>
        <taxon>Pseudanabaenales</taxon>
        <taxon>Pseudanabaenaceae</taxon>
        <taxon>Tumidithrix</taxon>
        <taxon>Tumidithrix elongata</taxon>
    </lineage>
</organism>
<dbReference type="EMBL" id="JAZBJZ010000005">
    <property type="protein sequence ID" value="MEE3715581.1"/>
    <property type="molecule type" value="Genomic_DNA"/>
</dbReference>
<dbReference type="Proteomes" id="UP001333818">
    <property type="component" value="Unassembled WGS sequence"/>
</dbReference>
<evidence type="ECO:0000256" key="1">
    <source>
        <dbReference type="SAM" id="MobiDB-lite"/>
    </source>
</evidence>
<evidence type="ECO:0008006" key="4">
    <source>
        <dbReference type="Google" id="ProtNLM"/>
    </source>
</evidence>